<sequence length="92" mass="10142">MNRFRWTVLGIVVVIAAVVGGFFAFGRNNNGSSGDSQHSVAILTDTGGIDDHSFNQSAWEGLQRYGRQHDLKKGRGGYNYFQSNDASDYKPI</sequence>
<name>A0ABR4XPJ6_9LACO</name>
<keyword evidence="4 6" id="KW-0472">Membrane</keyword>
<evidence type="ECO:0000256" key="4">
    <source>
        <dbReference type="ARBA" id="ARBA00023136"/>
    </source>
</evidence>
<dbReference type="InterPro" id="IPR003760">
    <property type="entry name" value="PnrA-like"/>
</dbReference>
<dbReference type="Proteomes" id="UP000030023">
    <property type="component" value="Unassembled WGS sequence"/>
</dbReference>
<reference evidence="8 9" key="1">
    <citation type="journal article" date="2014" name="Antonie Van Leeuwenhoek">
        <title>Oenococcus alcoholitolerans sp. nov., a lactic acid bacteria isolated from cachaca and ethanol fermentation processes.</title>
        <authorList>
            <person name="Badotti F."/>
            <person name="Moreira A.P."/>
            <person name="Tonon L.A."/>
            <person name="de Lucena B.T."/>
            <person name="Gomes Fde C."/>
            <person name="Kruger R."/>
            <person name="Thompson C.C."/>
            <person name="de Morais M.A.Jr."/>
            <person name="Rosa C.A."/>
            <person name="Thompson F.L."/>
        </authorList>
    </citation>
    <scope>NUCLEOTIDE SEQUENCE [LARGE SCALE GENOMIC DNA]</scope>
    <source>
        <strain evidence="8 9">UFRJ-M7.2.18</strain>
    </source>
</reference>
<dbReference type="Gene3D" id="3.40.50.2300">
    <property type="match status" value="1"/>
</dbReference>
<keyword evidence="6" id="KW-0812">Transmembrane</keyword>
<protein>
    <recommendedName>
        <fullName evidence="7">ABC transporter substrate-binding protein PnrA-like domain-containing protein</fullName>
    </recommendedName>
</protein>
<evidence type="ECO:0000313" key="8">
    <source>
        <dbReference type="EMBL" id="KGO22558.1"/>
    </source>
</evidence>
<organism evidence="8 9">
    <name type="scientific">Oenococcus alcoholitolerans</name>
    <dbReference type="NCBI Taxonomy" id="931074"/>
    <lineage>
        <taxon>Bacteria</taxon>
        <taxon>Bacillati</taxon>
        <taxon>Bacillota</taxon>
        <taxon>Bacilli</taxon>
        <taxon>Lactobacillales</taxon>
        <taxon>Lactobacillaceae</taxon>
        <taxon>Oenococcus</taxon>
    </lineage>
</organism>
<keyword evidence="6" id="KW-1133">Transmembrane helix</keyword>
<keyword evidence="9" id="KW-1185">Reference proteome</keyword>
<evidence type="ECO:0000256" key="2">
    <source>
        <dbReference type="ARBA" id="ARBA00022475"/>
    </source>
</evidence>
<dbReference type="PANTHER" id="PTHR34296">
    <property type="entry name" value="TRANSCRIPTIONAL ACTIVATOR PROTEIN MED"/>
    <property type="match status" value="1"/>
</dbReference>
<evidence type="ECO:0000256" key="6">
    <source>
        <dbReference type="SAM" id="Phobius"/>
    </source>
</evidence>
<proteinExistence type="predicted"/>
<evidence type="ECO:0000256" key="3">
    <source>
        <dbReference type="ARBA" id="ARBA00022729"/>
    </source>
</evidence>
<keyword evidence="5" id="KW-0449">Lipoprotein</keyword>
<evidence type="ECO:0000256" key="5">
    <source>
        <dbReference type="ARBA" id="ARBA00023288"/>
    </source>
</evidence>
<evidence type="ECO:0000256" key="1">
    <source>
        <dbReference type="ARBA" id="ARBA00004236"/>
    </source>
</evidence>
<feature type="transmembrane region" description="Helical" evidence="6">
    <location>
        <begin position="6"/>
        <end position="25"/>
    </location>
</feature>
<gene>
    <name evidence="8" type="ORF">Q757_09020</name>
</gene>
<accession>A0ABR4XPJ6</accession>
<evidence type="ECO:0000313" key="9">
    <source>
        <dbReference type="Proteomes" id="UP000030023"/>
    </source>
</evidence>
<feature type="domain" description="ABC transporter substrate-binding protein PnrA-like" evidence="7">
    <location>
        <begin position="40"/>
        <end position="81"/>
    </location>
</feature>
<dbReference type="EMBL" id="AXCV01000531">
    <property type="protein sequence ID" value="KGO22558.1"/>
    <property type="molecule type" value="Genomic_DNA"/>
</dbReference>
<evidence type="ECO:0000259" key="7">
    <source>
        <dbReference type="Pfam" id="PF02608"/>
    </source>
</evidence>
<dbReference type="Pfam" id="PF02608">
    <property type="entry name" value="Bmp"/>
    <property type="match status" value="1"/>
</dbReference>
<dbReference type="InterPro" id="IPR050957">
    <property type="entry name" value="BMP_lipoprotein"/>
</dbReference>
<dbReference type="PANTHER" id="PTHR34296:SF2">
    <property type="entry name" value="ABC TRANSPORTER GUANOSINE-BINDING PROTEIN NUPN"/>
    <property type="match status" value="1"/>
</dbReference>
<comment type="caution">
    <text evidence="8">The sequence shown here is derived from an EMBL/GenBank/DDBJ whole genome shotgun (WGS) entry which is preliminary data.</text>
</comment>
<comment type="subcellular location">
    <subcellularLocation>
        <location evidence="1">Cell membrane</location>
    </subcellularLocation>
</comment>
<keyword evidence="3" id="KW-0732">Signal</keyword>
<keyword evidence="2" id="KW-1003">Cell membrane</keyword>